<reference evidence="1" key="2">
    <citation type="journal article" date="2020" name="Nat. Commun.">
        <title>Large-scale genome sequencing of mycorrhizal fungi provides insights into the early evolution of symbiotic traits.</title>
        <authorList>
            <person name="Miyauchi S."/>
            <person name="Kiss E."/>
            <person name="Kuo A."/>
            <person name="Drula E."/>
            <person name="Kohler A."/>
            <person name="Sanchez-Garcia M."/>
            <person name="Morin E."/>
            <person name="Andreopoulos B."/>
            <person name="Barry K.W."/>
            <person name="Bonito G."/>
            <person name="Buee M."/>
            <person name="Carver A."/>
            <person name="Chen C."/>
            <person name="Cichocki N."/>
            <person name="Clum A."/>
            <person name="Culley D."/>
            <person name="Crous P.W."/>
            <person name="Fauchery L."/>
            <person name="Girlanda M."/>
            <person name="Hayes R.D."/>
            <person name="Keri Z."/>
            <person name="LaButti K."/>
            <person name="Lipzen A."/>
            <person name="Lombard V."/>
            <person name="Magnuson J."/>
            <person name="Maillard F."/>
            <person name="Murat C."/>
            <person name="Nolan M."/>
            <person name="Ohm R.A."/>
            <person name="Pangilinan J."/>
            <person name="Pereira M.F."/>
            <person name="Perotto S."/>
            <person name="Peter M."/>
            <person name="Pfister S."/>
            <person name="Riley R."/>
            <person name="Sitrit Y."/>
            <person name="Stielow J.B."/>
            <person name="Szollosi G."/>
            <person name="Zifcakova L."/>
            <person name="Stursova M."/>
            <person name="Spatafora J.W."/>
            <person name="Tedersoo L."/>
            <person name="Vaario L.M."/>
            <person name="Yamada A."/>
            <person name="Yan M."/>
            <person name="Wang P."/>
            <person name="Xu J."/>
            <person name="Bruns T."/>
            <person name="Baldrian P."/>
            <person name="Vilgalys R."/>
            <person name="Dunand C."/>
            <person name="Henrissat B."/>
            <person name="Grigoriev I.V."/>
            <person name="Hibbett D."/>
            <person name="Nagy L.G."/>
            <person name="Martin F.M."/>
        </authorList>
    </citation>
    <scope>NUCLEOTIDE SEQUENCE</scope>
    <source>
        <strain evidence="1">P2</strain>
    </source>
</reference>
<gene>
    <name evidence="1" type="ORF">BDM02DRAFT_3119333</name>
</gene>
<organism evidence="1 2">
    <name type="scientific">Thelephora ganbajun</name>
    <name type="common">Ganba fungus</name>
    <dbReference type="NCBI Taxonomy" id="370292"/>
    <lineage>
        <taxon>Eukaryota</taxon>
        <taxon>Fungi</taxon>
        <taxon>Dikarya</taxon>
        <taxon>Basidiomycota</taxon>
        <taxon>Agaricomycotina</taxon>
        <taxon>Agaricomycetes</taxon>
        <taxon>Thelephorales</taxon>
        <taxon>Thelephoraceae</taxon>
        <taxon>Thelephora</taxon>
    </lineage>
</organism>
<evidence type="ECO:0000313" key="2">
    <source>
        <dbReference type="Proteomes" id="UP000886501"/>
    </source>
</evidence>
<reference evidence="1" key="1">
    <citation type="submission" date="2019-10" db="EMBL/GenBank/DDBJ databases">
        <authorList>
            <consortium name="DOE Joint Genome Institute"/>
            <person name="Kuo A."/>
            <person name="Miyauchi S."/>
            <person name="Kiss E."/>
            <person name="Drula E."/>
            <person name="Kohler A."/>
            <person name="Sanchez-Garcia M."/>
            <person name="Andreopoulos B."/>
            <person name="Barry K.W."/>
            <person name="Bonito G."/>
            <person name="Buee M."/>
            <person name="Carver A."/>
            <person name="Chen C."/>
            <person name="Cichocki N."/>
            <person name="Clum A."/>
            <person name="Culley D."/>
            <person name="Crous P.W."/>
            <person name="Fauchery L."/>
            <person name="Girlanda M."/>
            <person name="Hayes R."/>
            <person name="Keri Z."/>
            <person name="Labutti K."/>
            <person name="Lipzen A."/>
            <person name="Lombard V."/>
            <person name="Magnuson J."/>
            <person name="Maillard F."/>
            <person name="Morin E."/>
            <person name="Murat C."/>
            <person name="Nolan M."/>
            <person name="Ohm R."/>
            <person name="Pangilinan J."/>
            <person name="Pereira M."/>
            <person name="Perotto S."/>
            <person name="Peter M."/>
            <person name="Riley R."/>
            <person name="Sitrit Y."/>
            <person name="Stielow B."/>
            <person name="Szollosi G."/>
            <person name="Zifcakova L."/>
            <person name="Stursova M."/>
            <person name="Spatafora J.W."/>
            <person name="Tedersoo L."/>
            <person name="Vaario L.-M."/>
            <person name="Yamada A."/>
            <person name="Yan M."/>
            <person name="Wang P."/>
            <person name="Xu J."/>
            <person name="Bruns T."/>
            <person name="Baldrian P."/>
            <person name="Vilgalys R."/>
            <person name="Henrissat B."/>
            <person name="Grigoriev I.V."/>
            <person name="Hibbett D."/>
            <person name="Nagy L.G."/>
            <person name="Martin F.M."/>
        </authorList>
    </citation>
    <scope>NUCLEOTIDE SEQUENCE</scope>
    <source>
        <strain evidence="1">P2</strain>
    </source>
</reference>
<dbReference type="Proteomes" id="UP000886501">
    <property type="component" value="Unassembled WGS sequence"/>
</dbReference>
<name>A0ACB6Z8G6_THEGA</name>
<proteinExistence type="predicted"/>
<dbReference type="EMBL" id="MU118070">
    <property type="protein sequence ID" value="KAF9646014.1"/>
    <property type="molecule type" value="Genomic_DNA"/>
</dbReference>
<keyword evidence="2" id="KW-1185">Reference proteome</keyword>
<protein>
    <submittedName>
        <fullName evidence="1">Uncharacterized protein</fullName>
    </submittedName>
</protein>
<sequence length="64" mass="7135">MAAAPSAVSFPPLSTTSGGQSKLRYYRGTDTHPQTLPTGQRHVRICRYDHSRVWVQEVPLVVAR</sequence>
<evidence type="ECO:0000313" key="1">
    <source>
        <dbReference type="EMBL" id="KAF9646014.1"/>
    </source>
</evidence>
<comment type="caution">
    <text evidence="1">The sequence shown here is derived from an EMBL/GenBank/DDBJ whole genome shotgun (WGS) entry which is preliminary data.</text>
</comment>
<accession>A0ACB6Z8G6</accession>